<organism evidence="11 12">
    <name type="scientific">Leucocoprinus leucothites</name>
    <dbReference type="NCBI Taxonomy" id="201217"/>
    <lineage>
        <taxon>Eukaryota</taxon>
        <taxon>Fungi</taxon>
        <taxon>Dikarya</taxon>
        <taxon>Basidiomycota</taxon>
        <taxon>Agaricomycotina</taxon>
        <taxon>Agaricomycetes</taxon>
        <taxon>Agaricomycetidae</taxon>
        <taxon>Agaricales</taxon>
        <taxon>Agaricineae</taxon>
        <taxon>Agaricaceae</taxon>
        <taxon>Leucocoprinus</taxon>
    </lineage>
</organism>
<dbReference type="PRINTS" id="PR00463">
    <property type="entry name" value="EP450I"/>
</dbReference>
<accession>A0A8H5GA07</accession>
<comment type="pathway">
    <text evidence="2">Secondary metabolite biosynthesis.</text>
</comment>
<evidence type="ECO:0000256" key="4">
    <source>
        <dbReference type="ARBA" id="ARBA00022617"/>
    </source>
</evidence>
<dbReference type="InterPro" id="IPR017972">
    <property type="entry name" value="Cyt_P450_CS"/>
</dbReference>
<dbReference type="AlphaFoldDB" id="A0A8H5GA07"/>
<dbReference type="GO" id="GO:0004497">
    <property type="term" value="F:monooxygenase activity"/>
    <property type="evidence" value="ECO:0007669"/>
    <property type="project" value="UniProtKB-KW"/>
</dbReference>
<dbReference type="PRINTS" id="PR00385">
    <property type="entry name" value="P450"/>
</dbReference>
<dbReference type="PROSITE" id="PS00086">
    <property type="entry name" value="CYTOCHROME_P450"/>
    <property type="match status" value="1"/>
</dbReference>
<dbReference type="InterPro" id="IPR036396">
    <property type="entry name" value="Cyt_P450_sf"/>
</dbReference>
<dbReference type="PANTHER" id="PTHR46300">
    <property type="entry name" value="P450, PUTATIVE (EUROFUNG)-RELATED-RELATED"/>
    <property type="match status" value="1"/>
</dbReference>
<keyword evidence="12" id="KW-1185">Reference proteome</keyword>
<dbReference type="InterPro" id="IPR050364">
    <property type="entry name" value="Cytochrome_P450_fung"/>
</dbReference>
<keyword evidence="8 10" id="KW-0503">Monooxygenase</keyword>
<dbReference type="PANTHER" id="PTHR46300:SF7">
    <property type="entry name" value="P450, PUTATIVE (EUROFUNG)-RELATED"/>
    <property type="match status" value="1"/>
</dbReference>
<evidence type="ECO:0000313" key="11">
    <source>
        <dbReference type="EMBL" id="KAF5360986.1"/>
    </source>
</evidence>
<dbReference type="CDD" id="cd11065">
    <property type="entry name" value="CYP64-like"/>
    <property type="match status" value="1"/>
</dbReference>
<keyword evidence="6 10" id="KW-0560">Oxidoreductase</keyword>
<keyword evidence="4 9" id="KW-0349">Heme</keyword>
<dbReference type="SUPFAM" id="SSF48264">
    <property type="entry name" value="Cytochrome P450"/>
    <property type="match status" value="1"/>
</dbReference>
<gene>
    <name evidence="11" type="ORF">D9756_005147</name>
</gene>
<dbReference type="InterPro" id="IPR001128">
    <property type="entry name" value="Cyt_P450"/>
</dbReference>
<evidence type="ECO:0000256" key="6">
    <source>
        <dbReference type="ARBA" id="ARBA00023002"/>
    </source>
</evidence>
<comment type="cofactor">
    <cofactor evidence="1 9">
        <name>heme</name>
        <dbReference type="ChEBI" id="CHEBI:30413"/>
    </cofactor>
</comment>
<proteinExistence type="inferred from homology"/>
<evidence type="ECO:0000313" key="12">
    <source>
        <dbReference type="Proteomes" id="UP000559027"/>
    </source>
</evidence>
<dbReference type="OrthoDB" id="2789670at2759"/>
<dbReference type="Proteomes" id="UP000559027">
    <property type="component" value="Unassembled WGS sequence"/>
</dbReference>
<sequence>MSLINIRDGLIVSLCVLVHFIYKNRRRRLLPFPPGPSPWPIVKNTFTIPLINAHGYYKELGAKLGSKLLYLEALGQPMLIINDISIAQDLLEKRSALYSSRPAIPMLNDVVGIRTYFAFMPYGDYWRIHRRMFQQHFAEKHLARNQERAMEFIRKGLLVNLLESPDNFDEHIRNCIGGIAVSITYGLPVQRKHDPLVRFSEETLAVAGTIAAPGNFLVNIVPSLKHVPEWIPGAGFKQVAKKVRADLVKLAEEPFEATVKIMASLAFSNIASQLRYLYYDRKEKRHLCALSQTHWKGIVIVQTMRPRQFTPNRQQQWSLVVSYEHNSRINRVAGLQDYIPSFIQRRPDVLTKAQKEVDDVVGTNRLPEFSDIPHLQYLSAVIKETLRWNPVAPMGIPHHTSEEDVYMGYYIPKGCTVFANAYAMLYDDEIFPEPQEFKPERFIKDGRIRDDLPDPEYVATFGFGRRVCPGAHIARSTIHLAAASLLHLFDIAPALDNDGNPIEVIPQFKQDSIVAEPLPFCCKMTPRTGRDAKGLLKAYMGSDSI</sequence>
<evidence type="ECO:0000256" key="10">
    <source>
        <dbReference type="RuleBase" id="RU000461"/>
    </source>
</evidence>
<evidence type="ECO:0008006" key="13">
    <source>
        <dbReference type="Google" id="ProtNLM"/>
    </source>
</evidence>
<evidence type="ECO:0000256" key="1">
    <source>
        <dbReference type="ARBA" id="ARBA00001971"/>
    </source>
</evidence>
<evidence type="ECO:0000256" key="9">
    <source>
        <dbReference type="PIRSR" id="PIRSR602401-1"/>
    </source>
</evidence>
<feature type="binding site" description="axial binding residue" evidence="9">
    <location>
        <position position="468"/>
    </location>
    <ligand>
        <name>heme</name>
        <dbReference type="ChEBI" id="CHEBI:30413"/>
    </ligand>
    <ligandPart>
        <name>Fe</name>
        <dbReference type="ChEBI" id="CHEBI:18248"/>
    </ligandPart>
</feature>
<comment type="similarity">
    <text evidence="3 10">Belongs to the cytochrome P450 family.</text>
</comment>
<dbReference type="Pfam" id="PF00067">
    <property type="entry name" value="p450"/>
    <property type="match status" value="2"/>
</dbReference>
<evidence type="ECO:0000256" key="7">
    <source>
        <dbReference type="ARBA" id="ARBA00023004"/>
    </source>
</evidence>
<reference evidence="11 12" key="1">
    <citation type="journal article" date="2020" name="ISME J.">
        <title>Uncovering the hidden diversity of litter-decomposition mechanisms in mushroom-forming fungi.</title>
        <authorList>
            <person name="Floudas D."/>
            <person name="Bentzer J."/>
            <person name="Ahren D."/>
            <person name="Johansson T."/>
            <person name="Persson P."/>
            <person name="Tunlid A."/>
        </authorList>
    </citation>
    <scope>NUCLEOTIDE SEQUENCE [LARGE SCALE GENOMIC DNA]</scope>
    <source>
        <strain evidence="11 12">CBS 146.42</strain>
    </source>
</reference>
<dbReference type="GO" id="GO:0020037">
    <property type="term" value="F:heme binding"/>
    <property type="evidence" value="ECO:0007669"/>
    <property type="project" value="InterPro"/>
</dbReference>
<evidence type="ECO:0000256" key="5">
    <source>
        <dbReference type="ARBA" id="ARBA00022723"/>
    </source>
</evidence>
<keyword evidence="7 9" id="KW-0408">Iron</keyword>
<evidence type="ECO:0000256" key="2">
    <source>
        <dbReference type="ARBA" id="ARBA00005179"/>
    </source>
</evidence>
<name>A0A8H5GA07_9AGAR</name>
<dbReference type="InterPro" id="IPR002401">
    <property type="entry name" value="Cyt_P450_E_grp-I"/>
</dbReference>
<keyword evidence="5 9" id="KW-0479">Metal-binding</keyword>
<dbReference type="GO" id="GO:0016705">
    <property type="term" value="F:oxidoreductase activity, acting on paired donors, with incorporation or reduction of molecular oxygen"/>
    <property type="evidence" value="ECO:0007669"/>
    <property type="project" value="InterPro"/>
</dbReference>
<protein>
    <recommendedName>
        <fullName evidence="13">Cytochrome P450</fullName>
    </recommendedName>
</protein>
<evidence type="ECO:0000256" key="8">
    <source>
        <dbReference type="ARBA" id="ARBA00023033"/>
    </source>
</evidence>
<dbReference type="Gene3D" id="1.10.630.10">
    <property type="entry name" value="Cytochrome P450"/>
    <property type="match status" value="2"/>
</dbReference>
<comment type="caution">
    <text evidence="11">The sequence shown here is derived from an EMBL/GenBank/DDBJ whole genome shotgun (WGS) entry which is preliminary data.</text>
</comment>
<dbReference type="EMBL" id="JAACJO010000003">
    <property type="protein sequence ID" value="KAF5360986.1"/>
    <property type="molecule type" value="Genomic_DNA"/>
</dbReference>
<evidence type="ECO:0000256" key="3">
    <source>
        <dbReference type="ARBA" id="ARBA00010617"/>
    </source>
</evidence>
<dbReference type="GO" id="GO:0005506">
    <property type="term" value="F:iron ion binding"/>
    <property type="evidence" value="ECO:0007669"/>
    <property type="project" value="InterPro"/>
</dbReference>